<name>A0ABP8WDR9_9MICO</name>
<reference evidence="2" key="1">
    <citation type="journal article" date="2019" name="Int. J. Syst. Evol. Microbiol.">
        <title>The Global Catalogue of Microorganisms (GCM) 10K type strain sequencing project: providing services to taxonomists for standard genome sequencing and annotation.</title>
        <authorList>
            <consortium name="The Broad Institute Genomics Platform"/>
            <consortium name="The Broad Institute Genome Sequencing Center for Infectious Disease"/>
            <person name="Wu L."/>
            <person name="Ma J."/>
        </authorList>
    </citation>
    <scope>NUCLEOTIDE SEQUENCE [LARGE SCALE GENOMIC DNA]</scope>
    <source>
        <strain evidence="2">JCM 18956</strain>
    </source>
</reference>
<comment type="caution">
    <text evidence="1">The sequence shown here is derived from an EMBL/GenBank/DDBJ whole genome shotgun (WGS) entry which is preliminary data.</text>
</comment>
<evidence type="ECO:0000313" key="1">
    <source>
        <dbReference type="EMBL" id="GAA4686514.1"/>
    </source>
</evidence>
<protein>
    <submittedName>
        <fullName evidence="1">Uncharacterized protein</fullName>
    </submittedName>
</protein>
<gene>
    <name evidence="1" type="ORF">GCM10025780_36480</name>
</gene>
<accession>A0ABP8WDR9</accession>
<evidence type="ECO:0000313" key="2">
    <source>
        <dbReference type="Proteomes" id="UP001501295"/>
    </source>
</evidence>
<proteinExistence type="predicted"/>
<dbReference type="RefSeq" id="WP_345377378.1">
    <property type="nucleotide sequence ID" value="NZ_BAABLM010000012.1"/>
</dbReference>
<sequence length="157" mass="17352">MSAAEKWVPEFEGQRPPFEAGNMLALKSGWRSPRLVGPIAEELIAAILEDPHTDYLREARFRPAVIAWAQVEARVALYERYMEGMSMEQRLESSQGRTSPEEQLRRLDANALTHRGRLGLDPLSAARLGKDIAATRVDLASLLADERDADGGAPRGA</sequence>
<dbReference type="EMBL" id="BAABLM010000012">
    <property type="protein sequence ID" value="GAA4686514.1"/>
    <property type="molecule type" value="Genomic_DNA"/>
</dbReference>
<dbReference type="Proteomes" id="UP001501295">
    <property type="component" value="Unassembled WGS sequence"/>
</dbReference>
<keyword evidence="2" id="KW-1185">Reference proteome</keyword>
<organism evidence="1 2">
    <name type="scientific">Frondihabitans cladoniiphilus</name>
    <dbReference type="NCBI Taxonomy" id="715785"/>
    <lineage>
        <taxon>Bacteria</taxon>
        <taxon>Bacillati</taxon>
        <taxon>Actinomycetota</taxon>
        <taxon>Actinomycetes</taxon>
        <taxon>Micrococcales</taxon>
        <taxon>Microbacteriaceae</taxon>
        <taxon>Frondihabitans</taxon>
    </lineage>
</organism>